<gene>
    <name evidence="2" type="ORF">MIMGU_mgv1a019543mg</name>
</gene>
<proteinExistence type="predicted"/>
<name>A0A022RR18_ERYGU</name>
<evidence type="ECO:0000259" key="1">
    <source>
        <dbReference type="Pfam" id="PF11955"/>
    </source>
</evidence>
<dbReference type="Proteomes" id="UP000030748">
    <property type="component" value="Unassembled WGS sequence"/>
</dbReference>
<dbReference type="PANTHER" id="PTHR31476:SF13">
    <property type="entry name" value="PROTEIN WHAT'S THIS FACTOR 9, MITOCHONDRIAL"/>
    <property type="match status" value="1"/>
</dbReference>
<dbReference type="eggNOG" id="ENOG502QPKI">
    <property type="taxonomic scope" value="Eukaryota"/>
</dbReference>
<dbReference type="EMBL" id="KI630271">
    <property type="protein sequence ID" value="EYU42932.1"/>
    <property type="molecule type" value="Genomic_DNA"/>
</dbReference>
<dbReference type="AlphaFoldDB" id="A0A022RR18"/>
<dbReference type="InterPro" id="IPR045040">
    <property type="entry name" value="PORR_fam"/>
</dbReference>
<dbReference type="InterPro" id="IPR021099">
    <property type="entry name" value="PORR_domain"/>
</dbReference>
<accession>A0A022RR18</accession>
<feature type="domain" description="PORR" evidence="1">
    <location>
        <begin position="4"/>
        <end position="343"/>
    </location>
</feature>
<organism evidence="2 3">
    <name type="scientific">Erythranthe guttata</name>
    <name type="common">Yellow monkey flower</name>
    <name type="synonym">Mimulus guttatus</name>
    <dbReference type="NCBI Taxonomy" id="4155"/>
    <lineage>
        <taxon>Eukaryota</taxon>
        <taxon>Viridiplantae</taxon>
        <taxon>Streptophyta</taxon>
        <taxon>Embryophyta</taxon>
        <taxon>Tracheophyta</taxon>
        <taxon>Spermatophyta</taxon>
        <taxon>Magnoliopsida</taxon>
        <taxon>eudicotyledons</taxon>
        <taxon>Gunneridae</taxon>
        <taxon>Pentapetalae</taxon>
        <taxon>asterids</taxon>
        <taxon>lamiids</taxon>
        <taxon>Lamiales</taxon>
        <taxon>Phrymaceae</taxon>
        <taxon>Erythranthe</taxon>
    </lineage>
</organism>
<dbReference type="PANTHER" id="PTHR31476">
    <property type="entry name" value="PROTEIN WHAT'S THIS FACTOR 1 HOMOLOG, CHLOROPLASTIC"/>
    <property type="match status" value="1"/>
</dbReference>
<dbReference type="STRING" id="4155.A0A022RR18"/>
<sequence length="417" mass="48094">MKRKKDPYFDSIDSIHKSLELKPVIALKNFFISSSSSPHDNYSIPISSVSKKGPEFGLSIRVLRFLRNYPSFFEEFEGPLYNLPWFRLTQKAVELDKEERLVSEQFRDDIVTRLKKFILMSGTRKMLPLKIIKGFRWYLGLPDEFFKDPLDYVKGCGRFEIVDIEDGLKGLSVFEESNNGNKRKIFSTIQKNAMNSGVYSGGENEAIAFPLFPSKGLRLKQKIKDWLVEFQKLPYMSPYEDSSCLNPDSDVSEKRLVGLLHEVLSLFVEHAAERKSFICLKKYLGLPQKVHKCFERHPHIFYLSMKNNTCTAILKEAYCDEVAVEPHPLSNVRKKYIDLMKESVVILRSKRGSNSRAINQENADSNDLGVFMGLVSLERCLGRDNKKNGRVKSNKQVTFLTMSTALRSKYVFIQVWC</sequence>
<dbReference type="GO" id="GO:0003723">
    <property type="term" value="F:RNA binding"/>
    <property type="evidence" value="ECO:0007669"/>
    <property type="project" value="InterPro"/>
</dbReference>
<keyword evidence="3" id="KW-1185">Reference proteome</keyword>
<evidence type="ECO:0000313" key="2">
    <source>
        <dbReference type="EMBL" id="EYU42932.1"/>
    </source>
</evidence>
<dbReference type="Pfam" id="PF11955">
    <property type="entry name" value="PORR"/>
    <property type="match status" value="1"/>
</dbReference>
<reference evidence="2 3" key="1">
    <citation type="journal article" date="2013" name="Proc. Natl. Acad. Sci. U.S.A.">
        <title>Fine-scale variation in meiotic recombination in Mimulus inferred from population shotgun sequencing.</title>
        <authorList>
            <person name="Hellsten U."/>
            <person name="Wright K.M."/>
            <person name="Jenkins J."/>
            <person name="Shu S."/>
            <person name="Yuan Y."/>
            <person name="Wessler S.R."/>
            <person name="Schmutz J."/>
            <person name="Willis J.H."/>
            <person name="Rokhsar D.S."/>
        </authorList>
    </citation>
    <scope>NUCLEOTIDE SEQUENCE [LARGE SCALE GENOMIC DNA]</scope>
    <source>
        <strain evidence="3">cv. DUN x IM62</strain>
    </source>
</reference>
<evidence type="ECO:0000313" key="3">
    <source>
        <dbReference type="Proteomes" id="UP000030748"/>
    </source>
</evidence>
<protein>
    <recommendedName>
        <fullName evidence="1">PORR domain-containing protein</fullName>
    </recommendedName>
</protein>